<dbReference type="Proteomes" id="UP001220256">
    <property type="component" value="Unassembled WGS sequence"/>
</dbReference>
<keyword evidence="3" id="KW-1185">Reference proteome</keyword>
<gene>
    <name evidence="2" type="ORF">N7505_011463</name>
</gene>
<feature type="compositionally biased region" description="Acidic residues" evidence="1">
    <location>
        <begin position="1"/>
        <end position="13"/>
    </location>
</feature>
<dbReference type="EMBL" id="JAPVEB010000010">
    <property type="protein sequence ID" value="KAJ5256312.1"/>
    <property type="molecule type" value="Genomic_DNA"/>
</dbReference>
<feature type="compositionally biased region" description="Basic and acidic residues" evidence="1">
    <location>
        <begin position="14"/>
        <end position="26"/>
    </location>
</feature>
<sequence>MVWEDGEDGDSEVDEGKVGDEGKEEASHTWFVEEEDTFVSGLLPVIFTPSNQPANAPSDMHKRKAAARRKGVDLKISVHTRGPFKSGSKVVEEEFLLLKTIWPTVLPNDKWQVHTQLGLETQFRKATEHLEGIFWLPYEQQRRVHQLLYSDAAEQERAYGRNEELVNSSLFSFLQVVCAMHPDVDSDWNPARVHLTFDFRNVKTDKENKKLDSNVFSLSCMPDGFMESRSTFRSQAIVEAKAWERSSHEPEVSWQETMEMVTALLNDHPKKSLQKDRVTLFSQNGTELYILNAAHTDGYRQHMKGDKRKPFVKQDEFLRIHKYGPYLIHEEKDMEYFTKLALAVVLRASEEEAGRN</sequence>
<reference evidence="2 3" key="1">
    <citation type="journal article" date="2023" name="IMA Fungus">
        <title>Comparative genomic study of the Penicillium genus elucidates a diverse pangenome and 15 lateral gene transfer events.</title>
        <authorList>
            <person name="Petersen C."/>
            <person name="Sorensen T."/>
            <person name="Nielsen M.R."/>
            <person name="Sondergaard T.E."/>
            <person name="Sorensen J.L."/>
            <person name="Fitzpatrick D.A."/>
            <person name="Frisvad J.C."/>
            <person name="Nielsen K.L."/>
        </authorList>
    </citation>
    <scope>NUCLEOTIDE SEQUENCE [LARGE SCALE GENOMIC DNA]</scope>
    <source>
        <strain evidence="2 3">IBT 3361</strain>
    </source>
</reference>
<organism evidence="2 3">
    <name type="scientific">Penicillium chrysogenum</name>
    <name type="common">Penicillium notatum</name>
    <dbReference type="NCBI Taxonomy" id="5076"/>
    <lineage>
        <taxon>Eukaryota</taxon>
        <taxon>Fungi</taxon>
        <taxon>Dikarya</taxon>
        <taxon>Ascomycota</taxon>
        <taxon>Pezizomycotina</taxon>
        <taxon>Eurotiomycetes</taxon>
        <taxon>Eurotiomycetidae</taxon>
        <taxon>Eurotiales</taxon>
        <taxon>Aspergillaceae</taxon>
        <taxon>Penicillium</taxon>
        <taxon>Penicillium chrysogenum species complex</taxon>
    </lineage>
</organism>
<evidence type="ECO:0000313" key="3">
    <source>
        <dbReference type="Proteomes" id="UP001220256"/>
    </source>
</evidence>
<feature type="region of interest" description="Disordered" evidence="1">
    <location>
        <begin position="1"/>
        <end position="26"/>
    </location>
</feature>
<comment type="caution">
    <text evidence="2">The sequence shown here is derived from an EMBL/GenBank/DDBJ whole genome shotgun (WGS) entry which is preliminary data.</text>
</comment>
<protein>
    <recommendedName>
        <fullName evidence="4">Fungal-type protein kinase domain-containing protein</fullName>
    </recommendedName>
</protein>
<evidence type="ECO:0008006" key="4">
    <source>
        <dbReference type="Google" id="ProtNLM"/>
    </source>
</evidence>
<accession>A0ABQ8W6L6</accession>
<evidence type="ECO:0000256" key="1">
    <source>
        <dbReference type="SAM" id="MobiDB-lite"/>
    </source>
</evidence>
<evidence type="ECO:0000313" key="2">
    <source>
        <dbReference type="EMBL" id="KAJ5256312.1"/>
    </source>
</evidence>
<proteinExistence type="predicted"/>
<name>A0ABQ8W6L6_PENCH</name>